<evidence type="ECO:0000313" key="3">
    <source>
        <dbReference type="Proteomes" id="UP000694846"/>
    </source>
</evidence>
<name>A0A8B8G1A6_9HEMI</name>
<dbReference type="InterPro" id="IPR012337">
    <property type="entry name" value="RNaseH-like_sf"/>
</dbReference>
<evidence type="ECO:0000313" key="4">
    <source>
        <dbReference type="RefSeq" id="XP_025416782.1"/>
    </source>
</evidence>
<dbReference type="OrthoDB" id="6617617at2759"/>
<dbReference type="Proteomes" id="UP000694846">
    <property type="component" value="Unplaced"/>
</dbReference>
<dbReference type="GeneID" id="112687984"/>
<dbReference type="PANTHER" id="PTHR45749:SF28">
    <property type="entry name" value="ZINC FINGER MYM-TYPE PROTEIN 1-LIKE-RELATED"/>
    <property type="match status" value="1"/>
</dbReference>
<keyword evidence="3" id="KW-1185">Reference proteome</keyword>
<sequence>MMTIELAPKIRLGTQSRTELTPKTGGYFKLKTFLSSSTARIDTSLDKQRKIDIQLHNEKAAKNREILKRLINAICFLAKQELSFRGHNENKYSVNRGNYMELLISTQEFDPLLQEHLYTSTIFRDTSVSIQNDLINSIADVIKHEIFNEIQNTQYVAIMLDETTDISNKSQLSTVLKYFSKNENKIVERFLGFDDMSADKTATSLFKHVNRVVEKFKIENKLVAQTYDGAAVMSGHLNGLQSKVLEKYPKAIFTHCYARVINLILQQSLECNKELKIFFQGLNSLPVFFSHSPKRLKALSEFMTKKLPTLATTRWNLLHNYQKILDFQNQLYQESENFDTLWASFTENANELFYTLKESSDKSSIEIMNYLSEMSLNSGFSEVYKLAQLISTIPTSTASVERSFSSLKRIHTYCRSTQTQERMNSLNVISIEKELVFKLRANRNKFYEDVINKFTEKEGRIEFEFK</sequence>
<dbReference type="PANTHER" id="PTHR45749">
    <property type="match status" value="1"/>
</dbReference>
<dbReference type="Pfam" id="PF14291">
    <property type="entry name" value="DUF4371"/>
    <property type="match status" value="1"/>
</dbReference>
<dbReference type="GO" id="GO:0046983">
    <property type="term" value="F:protein dimerization activity"/>
    <property type="evidence" value="ECO:0007669"/>
    <property type="project" value="InterPro"/>
</dbReference>
<evidence type="ECO:0000259" key="1">
    <source>
        <dbReference type="Pfam" id="PF05699"/>
    </source>
</evidence>
<organism evidence="3 4">
    <name type="scientific">Sipha flava</name>
    <name type="common">yellow sugarcane aphid</name>
    <dbReference type="NCBI Taxonomy" id="143950"/>
    <lineage>
        <taxon>Eukaryota</taxon>
        <taxon>Metazoa</taxon>
        <taxon>Ecdysozoa</taxon>
        <taxon>Arthropoda</taxon>
        <taxon>Hexapoda</taxon>
        <taxon>Insecta</taxon>
        <taxon>Pterygota</taxon>
        <taxon>Neoptera</taxon>
        <taxon>Paraneoptera</taxon>
        <taxon>Hemiptera</taxon>
        <taxon>Sternorrhyncha</taxon>
        <taxon>Aphidomorpha</taxon>
        <taxon>Aphidoidea</taxon>
        <taxon>Aphididae</taxon>
        <taxon>Sipha</taxon>
    </lineage>
</organism>
<dbReference type="InterPro" id="IPR025398">
    <property type="entry name" value="DUF4371"/>
</dbReference>
<dbReference type="RefSeq" id="XP_025416782.1">
    <property type="nucleotide sequence ID" value="XM_025560997.1"/>
</dbReference>
<evidence type="ECO:0000259" key="2">
    <source>
        <dbReference type="Pfam" id="PF14291"/>
    </source>
</evidence>
<accession>A0A8B8G1A6</accession>
<feature type="domain" description="HAT C-terminal dimerisation" evidence="1">
    <location>
        <begin position="361"/>
        <end position="434"/>
    </location>
</feature>
<protein>
    <submittedName>
        <fullName evidence="4">Zinc finger MYM-type protein 1-like</fullName>
    </submittedName>
</protein>
<proteinExistence type="predicted"/>
<reference evidence="4" key="1">
    <citation type="submission" date="2025-08" db="UniProtKB">
        <authorList>
            <consortium name="RefSeq"/>
        </authorList>
    </citation>
    <scope>IDENTIFICATION</scope>
    <source>
        <tissue evidence="4">Whole body</tissue>
    </source>
</reference>
<feature type="domain" description="DUF4371" evidence="2">
    <location>
        <begin position="64"/>
        <end position="239"/>
    </location>
</feature>
<dbReference type="SUPFAM" id="SSF53098">
    <property type="entry name" value="Ribonuclease H-like"/>
    <property type="match status" value="1"/>
</dbReference>
<dbReference type="Pfam" id="PF05699">
    <property type="entry name" value="Dimer_Tnp_hAT"/>
    <property type="match status" value="1"/>
</dbReference>
<dbReference type="InterPro" id="IPR008906">
    <property type="entry name" value="HATC_C_dom"/>
</dbReference>
<gene>
    <name evidence="4" type="primary">LOC112687984</name>
</gene>
<dbReference type="AlphaFoldDB" id="A0A8B8G1A6"/>